<name>A0A0C3B2H5_PILCF</name>
<evidence type="ECO:0000313" key="2">
    <source>
        <dbReference type="Proteomes" id="UP000054166"/>
    </source>
</evidence>
<dbReference type="HOGENOM" id="CLU_2606898_0_0_1"/>
<dbReference type="EMBL" id="KN833314">
    <property type="protein sequence ID" value="KIM71447.1"/>
    <property type="molecule type" value="Genomic_DNA"/>
</dbReference>
<evidence type="ECO:0000313" key="1">
    <source>
        <dbReference type="EMBL" id="KIM71447.1"/>
    </source>
</evidence>
<dbReference type="AlphaFoldDB" id="A0A0C3B2H5"/>
<accession>A0A0C3B2H5</accession>
<gene>
    <name evidence="1" type="ORF">PILCRDRAFT_830319</name>
</gene>
<protein>
    <submittedName>
        <fullName evidence="1">Uncharacterized protein</fullName>
    </submittedName>
</protein>
<dbReference type="InParanoid" id="A0A0C3B2H5"/>
<dbReference type="Proteomes" id="UP000054166">
    <property type="component" value="Unassembled WGS sequence"/>
</dbReference>
<organism evidence="1 2">
    <name type="scientific">Piloderma croceum (strain F 1598)</name>
    <dbReference type="NCBI Taxonomy" id="765440"/>
    <lineage>
        <taxon>Eukaryota</taxon>
        <taxon>Fungi</taxon>
        <taxon>Dikarya</taxon>
        <taxon>Basidiomycota</taxon>
        <taxon>Agaricomycotina</taxon>
        <taxon>Agaricomycetes</taxon>
        <taxon>Agaricomycetidae</taxon>
        <taxon>Atheliales</taxon>
        <taxon>Atheliaceae</taxon>
        <taxon>Piloderma</taxon>
    </lineage>
</organism>
<reference evidence="2" key="2">
    <citation type="submission" date="2015-01" db="EMBL/GenBank/DDBJ databases">
        <title>Evolutionary Origins and Diversification of the Mycorrhizal Mutualists.</title>
        <authorList>
            <consortium name="DOE Joint Genome Institute"/>
            <consortium name="Mycorrhizal Genomics Consortium"/>
            <person name="Kohler A."/>
            <person name="Kuo A."/>
            <person name="Nagy L.G."/>
            <person name="Floudas D."/>
            <person name="Copeland A."/>
            <person name="Barry K.W."/>
            <person name="Cichocki N."/>
            <person name="Veneault-Fourrey C."/>
            <person name="LaButti K."/>
            <person name="Lindquist E.A."/>
            <person name="Lipzen A."/>
            <person name="Lundell T."/>
            <person name="Morin E."/>
            <person name="Murat C."/>
            <person name="Riley R."/>
            <person name="Ohm R."/>
            <person name="Sun H."/>
            <person name="Tunlid A."/>
            <person name="Henrissat B."/>
            <person name="Grigoriev I.V."/>
            <person name="Hibbett D.S."/>
            <person name="Martin F."/>
        </authorList>
    </citation>
    <scope>NUCLEOTIDE SEQUENCE [LARGE SCALE GENOMIC DNA]</scope>
    <source>
        <strain evidence="2">F 1598</strain>
    </source>
</reference>
<proteinExistence type="predicted"/>
<keyword evidence="2" id="KW-1185">Reference proteome</keyword>
<sequence>MAPMRPVDKSGERLFCQAGYSPGRCVGRCKYLAEKASLSVIRKYIISDFYARLKTSQLITKEADYRMFVLHLGTSYTDL</sequence>
<reference evidence="1 2" key="1">
    <citation type="submission" date="2014-04" db="EMBL/GenBank/DDBJ databases">
        <authorList>
            <consortium name="DOE Joint Genome Institute"/>
            <person name="Kuo A."/>
            <person name="Tarkka M."/>
            <person name="Buscot F."/>
            <person name="Kohler A."/>
            <person name="Nagy L.G."/>
            <person name="Floudas D."/>
            <person name="Copeland A."/>
            <person name="Barry K.W."/>
            <person name="Cichocki N."/>
            <person name="Veneault-Fourrey C."/>
            <person name="LaButti K."/>
            <person name="Lindquist E.A."/>
            <person name="Lipzen A."/>
            <person name="Lundell T."/>
            <person name="Morin E."/>
            <person name="Murat C."/>
            <person name="Sun H."/>
            <person name="Tunlid A."/>
            <person name="Henrissat B."/>
            <person name="Grigoriev I.V."/>
            <person name="Hibbett D.S."/>
            <person name="Martin F."/>
            <person name="Nordberg H.P."/>
            <person name="Cantor M.N."/>
            <person name="Hua S.X."/>
        </authorList>
    </citation>
    <scope>NUCLEOTIDE SEQUENCE [LARGE SCALE GENOMIC DNA]</scope>
    <source>
        <strain evidence="1 2">F 1598</strain>
    </source>
</reference>